<dbReference type="EMBL" id="PYDT01000001">
    <property type="protein sequence ID" value="THU73536.1"/>
    <property type="molecule type" value="Genomic_DNA"/>
</dbReference>
<dbReference type="AlphaFoldDB" id="A0A4S8KE74"/>
<evidence type="ECO:0000313" key="6">
    <source>
        <dbReference type="EMBL" id="THU73536.1"/>
    </source>
</evidence>
<dbReference type="InterPro" id="IPR000719">
    <property type="entry name" value="Prot_kinase_dom"/>
</dbReference>
<sequence length="113" mass="12598">MSGLLMFLLSLLRLASNDTDWLLTLITNSLSLVNEADEFTKPDLASVTELEKATDKFSSNKILGKGGFGRVYYGVMEDGIEVAVKLLTREDQSGDREFIAEVEMLSRCLLEKM</sequence>
<dbReference type="STRING" id="52838.A0A4S8KE74"/>
<dbReference type="PROSITE" id="PS00107">
    <property type="entry name" value="PROTEIN_KINASE_ATP"/>
    <property type="match status" value="1"/>
</dbReference>
<accession>A0A4S8KE74</accession>
<evidence type="ECO:0000259" key="5">
    <source>
        <dbReference type="PROSITE" id="PS50011"/>
    </source>
</evidence>
<dbReference type="PANTHER" id="PTHR47989:SF40">
    <property type="entry name" value="RECEPTOR-LIKE SERINE_THREONINE-PROTEIN KINASE ALE2"/>
    <property type="match status" value="1"/>
</dbReference>
<dbReference type="InterPro" id="IPR001245">
    <property type="entry name" value="Ser-Thr/Tyr_kinase_cat_dom"/>
</dbReference>
<evidence type="ECO:0000256" key="3">
    <source>
        <dbReference type="PROSITE-ProRule" id="PRU10141"/>
    </source>
</evidence>
<keyword evidence="4" id="KW-0732">Signal</keyword>
<dbReference type="GO" id="GO:0005524">
    <property type="term" value="F:ATP binding"/>
    <property type="evidence" value="ECO:0007669"/>
    <property type="project" value="UniProtKB-UniRule"/>
</dbReference>
<dbReference type="Proteomes" id="UP000317650">
    <property type="component" value="Chromosome 4"/>
</dbReference>
<dbReference type="SUPFAM" id="SSF56112">
    <property type="entry name" value="Protein kinase-like (PK-like)"/>
    <property type="match status" value="1"/>
</dbReference>
<dbReference type="Gene3D" id="3.30.200.20">
    <property type="entry name" value="Phosphorylase Kinase, domain 1"/>
    <property type="match status" value="1"/>
</dbReference>
<keyword evidence="1 3" id="KW-0547">Nucleotide-binding</keyword>
<comment type="caution">
    <text evidence="6">The sequence shown here is derived from an EMBL/GenBank/DDBJ whole genome shotgun (WGS) entry which is preliminary data.</text>
</comment>
<feature type="binding site" evidence="3">
    <location>
        <position position="85"/>
    </location>
    <ligand>
        <name>ATP</name>
        <dbReference type="ChEBI" id="CHEBI:30616"/>
    </ligand>
</feature>
<evidence type="ECO:0000256" key="1">
    <source>
        <dbReference type="ARBA" id="ARBA00022741"/>
    </source>
</evidence>
<organism evidence="6 7">
    <name type="scientific">Musa balbisiana</name>
    <name type="common">Banana</name>
    <dbReference type="NCBI Taxonomy" id="52838"/>
    <lineage>
        <taxon>Eukaryota</taxon>
        <taxon>Viridiplantae</taxon>
        <taxon>Streptophyta</taxon>
        <taxon>Embryophyta</taxon>
        <taxon>Tracheophyta</taxon>
        <taxon>Spermatophyta</taxon>
        <taxon>Magnoliopsida</taxon>
        <taxon>Liliopsida</taxon>
        <taxon>Zingiberales</taxon>
        <taxon>Musaceae</taxon>
        <taxon>Musa</taxon>
    </lineage>
</organism>
<feature type="domain" description="Protein kinase" evidence="5">
    <location>
        <begin position="57"/>
        <end position="113"/>
    </location>
</feature>
<proteinExistence type="predicted"/>
<name>A0A4S8KE74_MUSBA</name>
<keyword evidence="2 3" id="KW-0067">ATP-binding</keyword>
<dbReference type="Pfam" id="PF07714">
    <property type="entry name" value="PK_Tyr_Ser-Thr"/>
    <property type="match status" value="1"/>
</dbReference>
<protein>
    <recommendedName>
        <fullName evidence="5">Protein kinase domain-containing protein</fullName>
    </recommendedName>
</protein>
<dbReference type="InterPro" id="IPR011009">
    <property type="entry name" value="Kinase-like_dom_sf"/>
</dbReference>
<feature type="chain" id="PRO_5020379101" description="Protein kinase domain-containing protein" evidence="4">
    <location>
        <begin position="18"/>
        <end position="113"/>
    </location>
</feature>
<dbReference type="GO" id="GO:0004672">
    <property type="term" value="F:protein kinase activity"/>
    <property type="evidence" value="ECO:0007669"/>
    <property type="project" value="InterPro"/>
</dbReference>
<dbReference type="InterPro" id="IPR017441">
    <property type="entry name" value="Protein_kinase_ATP_BS"/>
</dbReference>
<reference evidence="6 7" key="1">
    <citation type="journal article" date="2019" name="Nat. Plants">
        <title>Genome sequencing of Musa balbisiana reveals subgenome evolution and function divergence in polyploid bananas.</title>
        <authorList>
            <person name="Yao X."/>
        </authorList>
    </citation>
    <scope>NUCLEOTIDE SEQUENCE [LARGE SCALE GENOMIC DNA]</scope>
    <source>
        <strain evidence="7">cv. DH-PKW</strain>
        <tissue evidence="6">Leaves</tissue>
    </source>
</reference>
<keyword evidence="7" id="KW-1185">Reference proteome</keyword>
<evidence type="ECO:0000256" key="2">
    <source>
        <dbReference type="ARBA" id="ARBA00022840"/>
    </source>
</evidence>
<feature type="signal peptide" evidence="4">
    <location>
        <begin position="1"/>
        <end position="17"/>
    </location>
</feature>
<gene>
    <name evidence="6" type="ORF">C4D60_Mb04t23900</name>
</gene>
<evidence type="ECO:0000256" key="4">
    <source>
        <dbReference type="SAM" id="SignalP"/>
    </source>
</evidence>
<evidence type="ECO:0000313" key="7">
    <source>
        <dbReference type="Proteomes" id="UP000317650"/>
    </source>
</evidence>
<dbReference type="PANTHER" id="PTHR47989">
    <property type="entry name" value="OS01G0750732 PROTEIN"/>
    <property type="match status" value="1"/>
</dbReference>
<dbReference type="PROSITE" id="PS50011">
    <property type="entry name" value="PROTEIN_KINASE_DOM"/>
    <property type="match status" value="1"/>
</dbReference>